<accession>S7Q9V3</accession>
<dbReference type="PROSITE" id="PS50088">
    <property type="entry name" value="ANK_REPEAT"/>
    <property type="match status" value="2"/>
</dbReference>
<dbReference type="OrthoDB" id="432970at2759"/>
<dbReference type="eggNOG" id="ENOG502RCJE">
    <property type="taxonomic scope" value="Eukaryota"/>
</dbReference>
<evidence type="ECO:0000256" key="1">
    <source>
        <dbReference type="PROSITE-ProRule" id="PRU00023"/>
    </source>
</evidence>
<dbReference type="AlphaFoldDB" id="S7Q9V3"/>
<dbReference type="Gene3D" id="1.25.40.20">
    <property type="entry name" value="Ankyrin repeat-containing domain"/>
    <property type="match status" value="1"/>
</dbReference>
<name>S7Q9V3_GLOTA</name>
<dbReference type="OMA" id="FEHVENS"/>
<dbReference type="EMBL" id="KB469300">
    <property type="protein sequence ID" value="EPQ56123.1"/>
    <property type="molecule type" value="Genomic_DNA"/>
</dbReference>
<gene>
    <name evidence="2" type="ORF">GLOTRDRAFT_128080</name>
</gene>
<evidence type="ECO:0008006" key="4">
    <source>
        <dbReference type="Google" id="ProtNLM"/>
    </source>
</evidence>
<dbReference type="Proteomes" id="UP000030669">
    <property type="component" value="Unassembled WGS sequence"/>
</dbReference>
<dbReference type="InterPro" id="IPR036770">
    <property type="entry name" value="Ankyrin_rpt-contain_sf"/>
</dbReference>
<feature type="repeat" description="ANK" evidence="1">
    <location>
        <begin position="169"/>
        <end position="201"/>
    </location>
</feature>
<reference evidence="2 3" key="1">
    <citation type="journal article" date="2012" name="Science">
        <title>The Paleozoic origin of enzymatic lignin decomposition reconstructed from 31 fungal genomes.</title>
        <authorList>
            <person name="Floudas D."/>
            <person name="Binder M."/>
            <person name="Riley R."/>
            <person name="Barry K."/>
            <person name="Blanchette R.A."/>
            <person name="Henrissat B."/>
            <person name="Martinez A.T."/>
            <person name="Otillar R."/>
            <person name="Spatafora J.W."/>
            <person name="Yadav J.S."/>
            <person name="Aerts A."/>
            <person name="Benoit I."/>
            <person name="Boyd A."/>
            <person name="Carlson A."/>
            <person name="Copeland A."/>
            <person name="Coutinho P.M."/>
            <person name="de Vries R.P."/>
            <person name="Ferreira P."/>
            <person name="Findley K."/>
            <person name="Foster B."/>
            <person name="Gaskell J."/>
            <person name="Glotzer D."/>
            <person name="Gorecki P."/>
            <person name="Heitman J."/>
            <person name="Hesse C."/>
            <person name="Hori C."/>
            <person name="Igarashi K."/>
            <person name="Jurgens J.A."/>
            <person name="Kallen N."/>
            <person name="Kersten P."/>
            <person name="Kohler A."/>
            <person name="Kuees U."/>
            <person name="Kumar T.K.A."/>
            <person name="Kuo A."/>
            <person name="LaButti K."/>
            <person name="Larrondo L.F."/>
            <person name="Lindquist E."/>
            <person name="Ling A."/>
            <person name="Lombard V."/>
            <person name="Lucas S."/>
            <person name="Lundell T."/>
            <person name="Martin R."/>
            <person name="McLaughlin D.J."/>
            <person name="Morgenstern I."/>
            <person name="Morin E."/>
            <person name="Murat C."/>
            <person name="Nagy L.G."/>
            <person name="Nolan M."/>
            <person name="Ohm R.A."/>
            <person name="Patyshakuliyeva A."/>
            <person name="Rokas A."/>
            <person name="Ruiz-Duenas F.J."/>
            <person name="Sabat G."/>
            <person name="Salamov A."/>
            <person name="Samejima M."/>
            <person name="Schmutz J."/>
            <person name="Slot J.C."/>
            <person name="St John F."/>
            <person name="Stenlid J."/>
            <person name="Sun H."/>
            <person name="Sun S."/>
            <person name="Syed K."/>
            <person name="Tsang A."/>
            <person name="Wiebenga A."/>
            <person name="Young D."/>
            <person name="Pisabarro A."/>
            <person name="Eastwood D.C."/>
            <person name="Martin F."/>
            <person name="Cullen D."/>
            <person name="Grigoriev I.V."/>
            <person name="Hibbett D.S."/>
        </authorList>
    </citation>
    <scope>NUCLEOTIDE SEQUENCE [LARGE SCALE GENOMIC DNA]</scope>
    <source>
        <strain evidence="2 3">ATCC 11539</strain>
    </source>
</reference>
<keyword evidence="1" id="KW-0040">ANK repeat</keyword>
<feature type="repeat" description="ANK" evidence="1">
    <location>
        <begin position="72"/>
        <end position="104"/>
    </location>
</feature>
<proteinExistence type="predicted"/>
<dbReference type="KEGG" id="gtr:GLOTRDRAFT_128080"/>
<dbReference type="InterPro" id="IPR002110">
    <property type="entry name" value="Ankyrin_rpt"/>
</dbReference>
<organism evidence="2 3">
    <name type="scientific">Gloeophyllum trabeum (strain ATCC 11539 / FP-39264 / Madison 617)</name>
    <name type="common">Brown rot fungus</name>
    <dbReference type="NCBI Taxonomy" id="670483"/>
    <lineage>
        <taxon>Eukaryota</taxon>
        <taxon>Fungi</taxon>
        <taxon>Dikarya</taxon>
        <taxon>Basidiomycota</taxon>
        <taxon>Agaricomycotina</taxon>
        <taxon>Agaricomycetes</taxon>
        <taxon>Gloeophyllales</taxon>
        <taxon>Gloeophyllaceae</taxon>
        <taxon>Gloeophyllum</taxon>
    </lineage>
</organism>
<dbReference type="RefSeq" id="XP_007864898.1">
    <property type="nucleotide sequence ID" value="XM_007866707.1"/>
</dbReference>
<dbReference type="GeneID" id="19301665"/>
<evidence type="ECO:0000313" key="2">
    <source>
        <dbReference type="EMBL" id="EPQ56123.1"/>
    </source>
</evidence>
<dbReference type="SUPFAM" id="SSF48403">
    <property type="entry name" value="Ankyrin repeat"/>
    <property type="match status" value="1"/>
</dbReference>
<dbReference type="HOGENOM" id="CLU_034220_0_0_1"/>
<sequence length="430" mass="48393">MHSYTSRPLIPDDLVEKLKADPKLDATKSMVTTKEWRRIRLSLVKTDTGGNSPDGPVVLPEDELGTSYTLEDRKTWLHYASEIGDPCVALEIIRLGATIDSRDNKGHTPLSRGMMMASWSSLIVADANASTPWALCPDPVAAEKNIDRMRWVCRRLLVEQHADVNVVVDDMAPLDYACLAKDWEAIELLLVHGAEPRRQDEDESPVGQLCSEGDDKERFHKLVAAAGKRVRRPPRICPCWSGKVISECHGAGPKPYPVLYVCRCGSGKSYGRCCSKRGIEYWEQWDEEEQWICYVQKKALQFPKLSDGMPPVDVSQLAESMRSFLSINNDPGFRSALSQVDPEFIRQEQVACIKELLRPVEDLMVPLGLVDPAFAYALAKAQFLPIPRGRSYFSKDDGAERATEWNNLVDEYISQGTDLRPRIEIESRED</sequence>
<keyword evidence="3" id="KW-1185">Reference proteome</keyword>
<protein>
    <recommendedName>
        <fullName evidence="4">Ankyrin</fullName>
    </recommendedName>
</protein>
<evidence type="ECO:0000313" key="3">
    <source>
        <dbReference type="Proteomes" id="UP000030669"/>
    </source>
</evidence>